<evidence type="ECO:0000313" key="3">
    <source>
        <dbReference type="Proteomes" id="UP000788419"/>
    </source>
</evidence>
<dbReference type="PANTHER" id="PTHR33121:SF70">
    <property type="entry name" value="SIGNALING PROTEIN YKOW"/>
    <property type="match status" value="1"/>
</dbReference>
<sequence length="261" mass="28406">MITPEDIQAGLERGEFFLQYQPIVSLADGRCVGCEALLRWKRLGRMVGPRDFIPLAEESALGGLLTYHAIETAARELGPWLLERPHVFIGINVPPALLGRGGIEYAAMKTGYQQTLREQLVLEVTERGIPDGMGMAEMEEAARSGVRFALDDVMLDSANLAILARCKFHIIKIDRTRVAGIAPGQPRPEWLEGLAALLATTNLQVIAEGVETPEQAQVLRDAGIPMAQGFLYGQPLAARALQAFHAWHEPGGHGVERATGP</sequence>
<dbReference type="SUPFAM" id="SSF141868">
    <property type="entry name" value="EAL domain-like"/>
    <property type="match status" value="1"/>
</dbReference>
<dbReference type="InterPro" id="IPR001633">
    <property type="entry name" value="EAL_dom"/>
</dbReference>
<name>A0ABQ6Z596_9GAMM</name>
<dbReference type="Gene3D" id="3.20.20.450">
    <property type="entry name" value="EAL domain"/>
    <property type="match status" value="1"/>
</dbReference>
<evidence type="ECO:0000313" key="2">
    <source>
        <dbReference type="EMBL" id="KAF1692808.1"/>
    </source>
</evidence>
<organism evidence="2 3">
    <name type="scientific">Pseudoxanthomonas daejeonensis</name>
    <dbReference type="NCBI Taxonomy" id="266062"/>
    <lineage>
        <taxon>Bacteria</taxon>
        <taxon>Pseudomonadati</taxon>
        <taxon>Pseudomonadota</taxon>
        <taxon>Gammaproteobacteria</taxon>
        <taxon>Lysobacterales</taxon>
        <taxon>Lysobacteraceae</taxon>
        <taxon>Pseudoxanthomonas</taxon>
    </lineage>
</organism>
<dbReference type="Proteomes" id="UP000788419">
    <property type="component" value="Unassembled WGS sequence"/>
</dbReference>
<dbReference type="EMBL" id="PDWN01000014">
    <property type="protein sequence ID" value="KAF1692808.1"/>
    <property type="molecule type" value="Genomic_DNA"/>
</dbReference>
<keyword evidence="3" id="KW-1185">Reference proteome</keyword>
<dbReference type="Pfam" id="PF00563">
    <property type="entry name" value="EAL"/>
    <property type="match status" value="1"/>
</dbReference>
<dbReference type="RefSeq" id="WP_162411105.1">
    <property type="nucleotide sequence ID" value="NZ_PDWN01000014.1"/>
</dbReference>
<dbReference type="PROSITE" id="PS50883">
    <property type="entry name" value="EAL"/>
    <property type="match status" value="1"/>
</dbReference>
<protein>
    <recommendedName>
        <fullName evidence="1">EAL domain-containing protein</fullName>
    </recommendedName>
</protein>
<accession>A0ABQ6Z596</accession>
<reference evidence="2 3" key="1">
    <citation type="submission" date="2017-10" db="EMBL/GenBank/DDBJ databases">
        <title>Whole genome sequencing of members of genus Pseudoxanthomonas.</title>
        <authorList>
            <person name="Kumar S."/>
            <person name="Bansal K."/>
            <person name="Kaur A."/>
            <person name="Patil P."/>
            <person name="Sharma S."/>
            <person name="Patil P.B."/>
        </authorList>
    </citation>
    <scope>NUCLEOTIDE SEQUENCE [LARGE SCALE GENOMIC DNA]</scope>
    <source>
        <strain evidence="2 3">DSM 17801</strain>
    </source>
</reference>
<gene>
    <name evidence="2" type="ORF">CSC65_13395</name>
</gene>
<feature type="domain" description="EAL" evidence="1">
    <location>
        <begin position="1"/>
        <end position="249"/>
    </location>
</feature>
<comment type="caution">
    <text evidence="2">The sequence shown here is derived from an EMBL/GenBank/DDBJ whole genome shotgun (WGS) entry which is preliminary data.</text>
</comment>
<evidence type="ECO:0000259" key="1">
    <source>
        <dbReference type="PROSITE" id="PS50883"/>
    </source>
</evidence>
<dbReference type="CDD" id="cd01948">
    <property type="entry name" value="EAL"/>
    <property type="match status" value="1"/>
</dbReference>
<proteinExistence type="predicted"/>
<dbReference type="PANTHER" id="PTHR33121">
    <property type="entry name" value="CYCLIC DI-GMP PHOSPHODIESTERASE PDEF"/>
    <property type="match status" value="1"/>
</dbReference>
<dbReference type="SMART" id="SM00052">
    <property type="entry name" value="EAL"/>
    <property type="match status" value="1"/>
</dbReference>
<dbReference type="InterPro" id="IPR035919">
    <property type="entry name" value="EAL_sf"/>
</dbReference>
<dbReference type="InterPro" id="IPR050706">
    <property type="entry name" value="Cyclic-di-GMP_PDE-like"/>
</dbReference>